<gene>
    <name evidence="2" type="ORF">PHMEG_00015911</name>
</gene>
<feature type="compositionally biased region" description="Basic and acidic residues" evidence="1">
    <location>
        <begin position="1"/>
        <end position="10"/>
    </location>
</feature>
<feature type="region of interest" description="Disordered" evidence="1">
    <location>
        <begin position="1"/>
        <end position="31"/>
    </location>
</feature>
<proteinExistence type="predicted"/>
<dbReference type="EMBL" id="NBNE01002222">
    <property type="protein sequence ID" value="OWZ11120.1"/>
    <property type="molecule type" value="Genomic_DNA"/>
</dbReference>
<accession>A0A225W2N3</accession>
<keyword evidence="3" id="KW-1185">Reference proteome</keyword>
<evidence type="ECO:0000313" key="3">
    <source>
        <dbReference type="Proteomes" id="UP000198211"/>
    </source>
</evidence>
<reference evidence="3" key="1">
    <citation type="submission" date="2017-03" db="EMBL/GenBank/DDBJ databases">
        <title>Phytopthora megakarya and P. palmivora, two closely related causual agents of cacao black pod achieved similar genome size and gene model numbers by different mechanisms.</title>
        <authorList>
            <person name="Ali S."/>
            <person name="Shao J."/>
            <person name="Larry D.J."/>
            <person name="Kronmiller B."/>
            <person name="Shen D."/>
            <person name="Strem M.D."/>
            <person name="Melnick R.L."/>
            <person name="Guiltinan M.J."/>
            <person name="Tyler B.M."/>
            <person name="Meinhardt L.W."/>
            <person name="Bailey B.A."/>
        </authorList>
    </citation>
    <scope>NUCLEOTIDE SEQUENCE [LARGE SCALE GENOMIC DNA]</scope>
    <source>
        <strain evidence="3">zdho120</strain>
    </source>
</reference>
<protein>
    <submittedName>
        <fullName evidence="2">Uncharacterized protein</fullName>
    </submittedName>
</protein>
<organism evidence="2 3">
    <name type="scientific">Phytophthora megakarya</name>
    <dbReference type="NCBI Taxonomy" id="4795"/>
    <lineage>
        <taxon>Eukaryota</taxon>
        <taxon>Sar</taxon>
        <taxon>Stramenopiles</taxon>
        <taxon>Oomycota</taxon>
        <taxon>Peronosporomycetes</taxon>
        <taxon>Peronosporales</taxon>
        <taxon>Peronosporaceae</taxon>
        <taxon>Phytophthora</taxon>
    </lineage>
</organism>
<comment type="caution">
    <text evidence="2">The sequence shown here is derived from an EMBL/GenBank/DDBJ whole genome shotgun (WGS) entry which is preliminary data.</text>
</comment>
<evidence type="ECO:0000256" key="1">
    <source>
        <dbReference type="SAM" id="MobiDB-lite"/>
    </source>
</evidence>
<sequence>MRRFDPKEFQNDSLYDSPNAEDEGKATAAAAKKNHDRLVAAKAGSGSDHTNEVVAALSRKRSREANPTSFRSVQRAQIFAANRNEPRFQISTKISKN</sequence>
<dbReference type="Proteomes" id="UP000198211">
    <property type="component" value="Unassembled WGS sequence"/>
</dbReference>
<evidence type="ECO:0000313" key="2">
    <source>
        <dbReference type="EMBL" id="OWZ11120.1"/>
    </source>
</evidence>
<dbReference type="AlphaFoldDB" id="A0A225W2N3"/>
<name>A0A225W2N3_9STRA</name>